<dbReference type="AlphaFoldDB" id="A0A2T3J659"/>
<dbReference type="GO" id="GO:0009003">
    <property type="term" value="F:signal peptidase activity"/>
    <property type="evidence" value="ECO:0007669"/>
    <property type="project" value="UniProtKB-EC"/>
</dbReference>
<dbReference type="EMBL" id="PYMJ01000063">
    <property type="protein sequence ID" value="PSU42831.1"/>
    <property type="molecule type" value="Genomic_DNA"/>
</dbReference>
<keyword evidence="8 10" id="KW-0378">Hydrolase</keyword>
<dbReference type="NCBIfam" id="TIGR02771">
    <property type="entry name" value="TraF_Ti"/>
    <property type="match status" value="1"/>
</dbReference>
<dbReference type="InterPro" id="IPR014139">
    <property type="entry name" value="Peptidase_S26C_TraF"/>
</dbReference>
<dbReference type="CDD" id="cd06530">
    <property type="entry name" value="S26_SPase_I"/>
    <property type="match status" value="1"/>
</dbReference>
<evidence type="ECO:0000256" key="7">
    <source>
        <dbReference type="ARBA" id="ARBA00022764"/>
    </source>
</evidence>
<keyword evidence="7" id="KW-0574">Periplasm</keyword>
<dbReference type="GO" id="GO:0006465">
    <property type="term" value="P:signal peptide processing"/>
    <property type="evidence" value="ECO:0007669"/>
    <property type="project" value="InterPro"/>
</dbReference>
<dbReference type="OrthoDB" id="5360818at2"/>
<dbReference type="EC" id="3.4.21.89" evidence="4 10"/>
<dbReference type="SUPFAM" id="SSF51306">
    <property type="entry name" value="LexA/Signal peptidase"/>
    <property type="match status" value="1"/>
</dbReference>
<keyword evidence="10" id="KW-0472">Membrane</keyword>
<evidence type="ECO:0000256" key="4">
    <source>
        <dbReference type="ARBA" id="ARBA00013208"/>
    </source>
</evidence>
<reference evidence="12 13" key="1">
    <citation type="submission" date="2018-01" db="EMBL/GenBank/DDBJ databases">
        <title>Whole genome sequencing of Histamine producing bacteria.</title>
        <authorList>
            <person name="Butler K."/>
        </authorList>
    </citation>
    <scope>NUCLEOTIDE SEQUENCE [LARGE SCALE GENOMIC DNA]</scope>
    <source>
        <strain evidence="12 13">JCM 12947</strain>
    </source>
</reference>
<evidence type="ECO:0000256" key="6">
    <source>
        <dbReference type="ARBA" id="ARBA00022729"/>
    </source>
</evidence>
<organism evidence="12 13">
    <name type="scientific">Photobacterium frigidiphilum</name>
    <dbReference type="NCBI Taxonomy" id="264736"/>
    <lineage>
        <taxon>Bacteria</taxon>
        <taxon>Pseudomonadati</taxon>
        <taxon>Pseudomonadota</taxon>
        <taxon>Gammaproteobacteria</taxon>
        <taxon>Vibrionales</taxon>
        <taxon>Vibrionaceae</taxon>
        <taxon>Photobacterium</taxon>
    </lineage>
</organism>
<evidence type="ECO:0000313" key="13">
    <source>
        <dbReference type="Proteomes" id="UP000240987"/>
    </source>
</evidence>
<keyword evidence="9" id="KW-0184">Conjugation</keyword>
<comment type="catalytic activity">
    <reaction evidence="1 10">
        <text>Cleavage of hydrophobic, N-terminal signal or leader sequences from secreted and periplasmic proteins.</text>
        <dbReference type="EC" id="3.4.21.89"/>
    </reaction>
</comment>
<dbReference type="Pfam" id="PF10502">
    <property type="entry name" value="Peptidase_S26"/>
    <property type="match status" value="1"/>
</dbReference>
<name>A0A2T3J659_9GAMM</name>
<dbReference type="NCBIfam" id="TIGR02227">
    <property type="entry name" value="sigpep_I_bact"/>
    <property type="match status" value="1"/>
</dbReference>
<keyword evidence="10" id="KW-1133">Transmembrane helix</keyword>
<evidence type="ECO:0000313" key="12">
    <source>
        <dbReference type="EMBL" id="PSU42831.1"/>
    </source>
</evidence>
<keyword evidence="6" id="KW-0732">Signal</keyword>
<evidence type="ECO:0000259" key="11">
    <source>
        <dbReference type="Pfam" id="PF10502"/>
    </source>
</evidence>
<evidence type="ECO:0000256" key="10">
    <source>
        <dbReference type="RuleBase" id="RU362042"/>
    </source>
</evidence>
<dbReference type="PROSITE" id="PS00760">
    <property type="entry name" value="SPASE_I_2"/>
    <property type="match status" value="1"/>
</dbReference>
<accession>A0A2T3J659</accession>
<comment type="similarity">
    <text evidence="10">Belongs to the peptidase S26 family.</text>
</comment>
<evidence type="ECO:0000256" key="5">
    <source>
        <dbReference type="ARBA" id="ARBA00019232"/>
    </source>
</evidence>
<dbReference type="RefSeq" id="WP_107246624.1">
    <property type="nucleotide sequence ID" value="NZ_PYMJ01000063.1"/>
</dbReference>
<comment type="subcellular location">
    <subcellularLocation>
        <location evidence="10">Membrane</location>
        <topology evidence="10">Multi-pass membrane protein</topology>
    </subcellularLocation>
    <subcellularLocation>
        <location evidence="2">Periplasm</location>
    </subcellularLocation>
</comment>
<evidence type="ECO:0000256" key="3">
    <source>
        <dbReference type="ARBA" id="ARBA00005849"/>
    </source>
</evidence>
<dbReference type="GO" id="GO:0042597">
    <property type="term" value="C:periplasmic space"/>
    <property type="evidence" value="ECO:0007669"/>
    <property type="project" value="UniProtKB-SubCell"/>
</dbReference>
<dbReference type="Gene3D" id="2.10.109.10">
    <property type="entry name" value="Umud Fragment, subunit A"/>
    <property type="match status" value="1"/>
</dbReference>
<keyword evidence="10" id="KW-0812">Transmembrane</keyword>
<feature type="transmembrane region" description="Helical" evidence="10">
    <location>
        <begin position="36"/>
        <end position="56"/>
    </location>
</feature>
<evidence type="ECO:0000256" key="1">
    <source>
        <dbReference type="ARBA" id="ARBA00000677"/>
    </source>
</evidence>
<protein>
    <recommendedName>
        <fullName evidence="5 10">Signal peptidase I</fullName>
        <ecNumber evidence="4 10">3.4.21.89</ecNumber>
    </recommendedName>
</protein>
<feature type="domain" description="Peptidase S26" evidence="11">
    <location>
        <begin position="36"/>
        <end position="195"/>
    </location>
</feature>
<dbReference type="GO" id="GO:0004252">
    <property type="term" value="F:serine-type endopeptidase activity"/>
    <property type="evidence" value="ECO:0007669"/>
    <property type="project" value="InterPro"/>
</dbReference>
<comment type="similarity">
    <text evidence="3">Belongs to the peptidase S26C family.</text>
</comment>
<keyword evidence="13" id="KW-1185">Reference proteome</keyword>
<dbReference type="GO" id="GO:0016020">
    <property type="term" value="C:membrane"/>
    <property type="evidence" value="ECO:0007669"/>
    <property type="project" value="UniProtKB-SubCell"/>
</dbReference>
<dbReference type="InterPro" id="IPR036286">
    <property type="entry name" value="LexA/Signal_pep-like_sf"/>
</dbReference>
<comment type="caution">
    <text evidence="10">Lacks conserved residue(s) required for the propagation of feature annotation.</text>
</comment>
<evidence type="ECO:0000256" key="9">
    <source>
        <dbReference type="ARBA" id="ARBA00022971"/>
    </source>
</evidence>
<dbReference type="InterPro" id="IPR019757">
    <property type="entry name" value="Pept_S26A_signal_pept_1_Lys-AS"/>
</dbReference>
<dbReference type="InterPro" id="IPR000223">
    <property type="entry name" value="Pept_S26A_signal_pept_1"/>
</dbReference>
<dbReference type="Proteomes" id="UP000240987">
    <property type="component" value="Unassembled WGS sequence"/>
</dbReference>
<gene>
    <name evidence="12" type="ORF">C9J12_28635</name>
</gene>
<comment type="caution">
    <text evidence="12">The sequence shown here is derived from an EMBL/GenBank/DDBJ whole genome shotgun (WGS) entry which is preliminary data.</text>
</comment>
<evidence type="ECO:0000256" key="8">
    <source>
        <dbReference type="ARBA" id="ARBA00022801"/>
    </source>
</evidence>
<proteinExistence type="inferred from homology"/>
<keyword evidence="10" id="KW-0645">Protease</keyword>
<sequence length="204" mass="23375">MENKMAIQKWRNLIHERFVATKDTACNRRAIIKRTLIGLGLFVSIALIFHAIGLRWNESTSYPTGLYQLTGKSDYRRGELILFCPPDNPALQMALERKYLRFGLCNGGFEPVIKRIVGIGGERVTFTDVININQQRLPNTHRLQQDGFNRPLPQLDNFTLPDNTFFVISDHKPTSSFDSRYYGAIPRGNIIGRIKPVLLLDDRK</sequence>
<evidence type="ECO:0000256" key="2">
    <source>
        <dbReference type="ARBA" id="ARBA00004418"/>
    </source>
</evidence>
<dbReference type="InterPro" id="IPR019533">
    <property type="entry name" value="Peptidase_S26"/>
</dbReference>